<dbReference type="InterPro" id="IPR039589">
    <property type="entry name" value="TBCC1"/>
</dbReference>
<evidence type="ECO:0000313" key="4">
    <source>
        <dbReference type="Proteomes" id="UP000278807"/>
    </source>
</evidence>
<dbReference type="Pfam" id="PF07986">
    <property type="entry name" value="TBCC"/>
    <property type="match status" value="1"/>
</dbReference>
<dbReference type="InterPro" id="IPR012945">
    <property type="entry name" value="Tubulin-bd_cofactor_C_dom"/>
</dbReference>
<proteinExistence type="inferred from homology"/>
<dbReference type="Proteomes" id="UP000278807">
    <property type="component" value="Unassembled WGS sequence"/>
</dbReference>
<dbReference type="GO" id="GO:0031616">
    <property type="term" value="C:spindle pole centrosome"/>
    <property type="evidence" value="ECO:0007669"/>
    <property type="project" value="TreeGrafter"/>
</dbReference>
<dbReference type="PANTHER" id="PTHR16052:SF0">
    <property type="entry name" value="TBCC DOMAIN-CONTAINING PROTEIN 1"/>
    <property type="match status" value="1"/>
</dbReference>
<dbReference type="STRING" id="102285.A0A0R3TVL7"/>
<dbReference type="GO" id="GO:0051661">
    <property type="term" value="P:maintenance of centrosome location"/>
    <property type="evidence" value="ECO:0007669"/>
    <property type="project" value="TreeGrafter"/>
</dbReference>
<dbReference type="EMBL" id="UZAE01013841">
    <property type="protein sequence ID" value="VDO11557.1"/>
    <property type="molecule type" value="Genomic_DNA"/>
</dbReference>
<dbReference type="GO" id="GO:0051684">
    <property type="term" value="P:maintenance of Golgi location"/>
    <property type="evidence" value="ECO:0007669"/>
    <property type="project" value="TreeGrafter"/>
</dbReference>
<sequence length="568" mass="63408">MISRYFETCLVMCSQKMEHVMNMETVLAQMVNSTERENARLQQSVDLYTFAIFLYINQICKVSLRSSAASVSGEWPGSPSKCSDFLPRSATKIFKNTSEQHQLKFVTEYILDILEILSDPNDSPNSPAGDKSLPLSALDALSFLFEGTVDRLSTIKPLRDILLDPLCITHVGYDKSKKTFSMRCLYSWMRANLCQYPFSVESCLLNGTPIQWGYVSSSSSNSPRRPRIVTNVQQLPPSTGFRGNKLVVAEILHKQFIACASRFLKNSTVEIRRATSSFIYLLVPLRCVALDRCRNSTIVLGPVESTLTITDCEDCVIIAPTRRVVIWASRRLTLHLLCPTRPLLLQTATASSLPSATAIDPHSCPPSPLSGLTRRRNPLSNEDIVFAPFHTNYPELRHHLDKAFLDCNVNYWDKPLLFGGDFWRSGTSEHNSIGVWSLLPPESFFPFNIPLAPLIPNEEALAQTGNLVDIGGSISSRSRAMCIKQRAYDVCRGTIISTTSERINGSRLNDYGLNGSGTVDGENELEDFDAPAKGTRLLIPLPSTYADAIRKRRAAYDNWRRTIAASFI</sequence>
<dbReference type="InterPro" id="IPR017901">
    <property type="entry name" value="C-CAP_CF_C-like"/>
</dbReference>
<evidence type="ECO:0000259" key="2">
    <source>
        <dbReference type="PROSITE" id="PS51329"/>
    </source>
</evidence>
<comment type="similarity">
    <text evidence="1">Belongs to the TBCC family.</text>
</comment>
<dbReference type="OrthoDB" id="427777at2759"/>
<dbReference type="AlphaFoldDB" id="A0A0R3TVL7"/>
<accession>A0A0R3TVL7</accession>
<dbReference type="WBParaSite" id="HNAJ_0001187001-mRNA-1">
    <property type="protein sequence ID" value="HNAJ_0001187001-mRNA-1"/>
    <property type="gene ID" value="HNAJ_0001187001"/>
</dbReference>
<protein>
    <submittedName>
        <fullName evidence="5">C-CAP/cofactor C-like domain-containing protein</fullName>
    </submittedName>
</protein>
<reference evidence="5" key="1">
    <citation type="submission" date="2017-02" db="UniProtKB">
        <authorList>
            <consortium name="WormBaseParasite"/>
        </authorList>
    </citation>
    <scope>IDENTIFICATION</scope>
</reference>
<dbReference type="InterPro" id="IPR016098">
    <property type="entry name" value="CAP/MinC_C"/>
</dbReference>
<evidence type="ECO:0000313" key="5">
    <source>
        <dbReference type="WBParaSite" id="HNAJ_0001187001-mRNA-1"/>
    </source>
</evidence>
<evidence type="ECO:0000256" key="1">
    <source>
        <dbReference type="ARBA" id="ARBA00008848"/>
    </source>
</evidence>
<keyword evidence="4" id="KW-1185">Reference proteome</keyword>
<dbReference type="PROSITE" id="PS51329">
    <property type="entry name" value="C_CAP_COFACTOR_C"/>
    <property type="match status" value="1"/>
</dbReference>
<name>A0A0R3TVL7_RODNA</name>
<gene>
    <name evidence="3" type="ORF">HNAJ_LOCUS11859</name>
</gene>
<feature type="domain" description="C-CAP/cofactor C-like" evidence="2">
    <location>
        <begin position="236"/>
        <end position="366"/>
    </location>
</feature>
<reference evidence="3 4" key="2">
    <citation type="submission" date="2018-11" db="EMBL/GenBank/DDBJ databases">
        <authorList>
            <consortium name="Pathogen Informatics"/>
        </authorList>
    </citation>
    <scope>NUCLEOTIDE SEQUENCE [LARGE SCALE GENOMIC DNA]</scope>
</reference>
<dbReference type="Gene3D" id="2.160.20.70">
    <property type="match status" value="1"/>
</dbReference>
<organism evidence="5">
    <name type="scientific">Rodentolepis nana</name>
    <name type="common">Dwarf tapeworm</name>
    <name type="synonym">Hymenolepis nana</name>
    <dbReference type="NCBI Taxonomy" id="102285"/>
    <lineage>
        <taxon>Eukaryota</taxon>
        <taxon>Metazoa</taxon>
        <taxon>Spiralia</taxon>
        <taxon>Lophotrochozoa</taxon>
        <taxon>Platyhelminthes</taxon>
        <taxon>Cestoda</taxon>
        <taxon>Eucestoda</taxon>
        <taxon>Cyclophyllidea</taxon>
        <taxon>Hymenolepididae</taxon>
        <taxon>Rodentolepis</taxon>
    </lineage>
</organism>
<dbReference type="PANTHER" id="PTHR16052">
    <property type="entry name" value="TBCC DOMAIN-CONTAINING PROTEIN 1"/>
    <property type="match status" value="1"/>
</dbReference>
<evidence type="ECO:0000313" key="3">
    <source>
        <dbReference type="EMBL" id="VDO11557.1"/>
    </source>
</evidence>